<dbReference type="Proteomes" id="UP000675781">
    <property type="component" value="Unassembled WGS sequence"/>
</dbReference>
<feature type="chain" id="PRO_5037648098" evidence="1">
    <location>
        <begin position="32"/>
        <end position="194"/>
    </location>
</feature>
<gene>
    <name evidence="2" type="ORF">KDL01_24630</name>
</gene>
<accession>A0A941ISK9</accession>
<evidence type="ECO:0000313" key="3">
    <source>
        <dbReference type="Proteomes" id="UP000675781"/>
    </source>
</evidence>
<dbReference type="RefSeq" id="WP_212530966.1">
    <property type="nucleotide sequence ID" value="NZ_JAGSOG010000145.1"/>
</dbReference>
<protein>
    <submittedName>
        <fullName evidence="2">Uncharacterized protein</fullName>
    </submittedName>
</protein>
<evidence type="ECO:0000256" key="1">
    <source>
        <dbReference type="SAM" id="SignalP"/>
    </source>
</evidence>
<keyword evidence="1" id="KW-0732">Signal</keyword>
<name>A0A941ISK9_9ACTN</name>
<sequence>MRTSAKRAVALPLAALGAVALTGVVATSAQAAETVSGSVTLTVNASFLLQLAQHGIGFVPQDYTTLSYANGAASVTYAETAGDAEISTYSGTESYSGAILGFDLKTGQTVDLNTLIFDLGGTTFYGESSSSGGEVPLLDLAGAQNGYLNGTSETYSATQLVLDPAGADYLNSALHTTAFVAGTAVGSFTAVWVD</sequence>
<keyword evidence="3" id="KW-1185">Reference proteome</keyword>
<reference evidence="2" key="1">
    <citation type="submission" date="2021-04" db="EMBL/GenBank/DDBJ databases">
        <title>Genome based classification of Actinospica acidithermotolerans sp. nov., an actinobacterium isolated from an Indonesian hot spring.</title>
        <authorList>
            <person name="Kusuma A.B."/>
            <person name="Putra K.E."/>
            <person name="Nafisah S."/>
            <person name="Loh J."/>
            <person name="Nouioui I."/>
            <person name="Goodfellow M."/>
        </authorList>
    </citation>
    <scope>NUCLEOTIDE SEQUENCE</scope>
    <source>
        <strain evidence="2">CSCA 57</strain>
    </source>
</reference>
<evidence type="ECO:0000313" key="2">
    <source>
        <dbReference type="EMBL" id="MBR7836487.1"/>
    </source>
</evidence>
<comment type="caution">
    <text evidence="2">The sequence shown here is derived from an EMBL/GenBank/DDBJ whole genome shotgun (WGS) entry which is preliminary data.</text>
</comment>
<organism evidence="2 3">
    <name type="scientific">Actinospica durhamensis</name>
    <dbReference type="NCBI Taxonomy" id="1508375"/>
    <lineage>
        <taxon>Bacteria</taxon>
        <taxon>Bacillati</taxon>
        <taxon>Actinomycetota</taxon>
        <taxon>Actinomycetes</taxon>
        <taxon>Catenulisporales</taxon>
        <taxon>Actinospicaceae</taxon>
        <taxon>Actinospica</taxon>
    </lineage>
</organism>
<proteinExistence type="predicted"/>
<feature type="signal peptide" evidence="1">
    <location>
        <begin position="1"/>
        <end position="31"/>
    </location>
</feature>
<dbReference type="EMBL" id="JAGSOG010000145">
    <property type="protein sequence ID" value="MBR7836487.1"/>
    <property type="molecule type" value="Genomic_DNA"/>
</dbReference>
<dbReference type="AlphaFoldDB" id="A0A941ISK9"/>